<comment type="caution">
    <text evidence="1">The sequence shown here is derived from an EMBL/GenBank/DDBJ whole genome shotgun (WGS) entry which is preliminary data.</text>
</comment>
<evidence type="ECO:0000313" key="2">
    <source>
        <dbReference type="Proteomes" id="UP000635565"/>
    </source>
</evidence>
<organism evidence="1 2">
    <name type="scientific">Dictyobacter formicarum</name>
    <dbReference type="NCBI Taxonomy" id="2778368"/>
    <lineage>
        <taxon>Bacteria</taxon>
        <taxon>Bacillati</taxon>
        <taxon>Chloroflexota</taxon>
        <taxon>Ktedonobacteria</taxon>
        <taxon>Ktedonobacterales</taxon>
        <taxon>Dictyobacteraceae</taxon>
        <taxon>Dictyobacter</taxon>
    </lineage>
</organism>
<evidence type="ECO:0000313" key="1">
    <source>
        <dbReference type="EMBL" id="GHO89528.1"/>
    </source>
</evidence>
<proteinExistence type="predicted"/>
<dbReference type="RefSeq" id="WP_201367098.1">
    <property type="nucleotide sequence ID" value="NZ_BNJJ01000039.1"/>
</dbReference>
<dbReference type="EMBL" id="BNJJ01000039">
    <property type="protein sequence ID" value="GHO89528.1"/>
    <property type="molecule type" value="Genomic_DNA"/>
</dbReference>
<reference evidence="1 2" key="1">
    <citation type="journal article" date="2021" name="Int. J. Syst. Evol. Microbiol.">
        <title>Reticulibacter mediterranei gen. nov., sp. nov., within the new family Reticulibacteraceae fam. nov., and Ktedonospora formicarum gen. nov., sp. nov., Ktedonobacter robiniae sp. nov., Dictyobacter formicarum sp. nov. and Dictyobacter arantiisoli sp. nov., belonging to the class Ktedonobacteria.</title>
        <authorList>
            <person name="Yabe S."/>
            <person name="Zheng Y."/>
            <person name="Wang C.M."/>
            <person name="Sakai Y."/>
            <person name="Abe K."/>
            <person name="Yokota A."/>
            <person name="Donadio S."/>
            <person name="Cavaletti L."/>
            <person name="Monciardini P."/>
        </authorList>
    </citation>
    <scope>NUCLEOTIDE SEQUENCE [LARGE SCALE GENOMIC DNA]</scope>
    <source>
        <strain evidence="1 2">SOSP1-9</strain>
    </source>
</reference>
<protein>
    <submittedName>
        <fullName evidence="1">Uncharacterized protein</fullName>
    </submittedName>
</protein>
<accession>A0ABQ3VVE1</accession>
<name>A0ABQ3VVE1_9CHLR</name>
<gene>
    <name evidence="1" type="ORF">KSZ_75340</name>
</gene>
<dbReference type="Proteomes" id="UP000635565">
    <property type="component" value="Unassembled WGS sequence"/>
</dbReference>
<keyword evidence="2" id="KW-1185">Reference proteome</keyword>
<sequence>MQEQSGFDSFAKKPTYVNGQISELYQNGVLSRVEAEAMDIVHTCFSQGQENETRVAEPEYTRAQWETSCVAIIHDGEVVPVLNLEDVFLRPRTPQEKLSICKRAACIMYDVLLTLLEEEEA</sequence>